<keyword evidence="5" id="KW-0456">Lyase</keyword>
<protein>
    <submittedName>
        <fullName evidence="8">Aminotransferase class I/II-fold pyridoxal phosphate-dependent enzyme</fullName>
    </submittedName>
</protein>
<dbReference type="SUPFAM" id="SSF53383">
    <property type="entry name" value="PLP-dependent transferases"/>
    <property type="match status" value="1"/>
</dbReference>
<dbReference type="RefSeq" id="WP_129078260.1">
    <property type="nucleotide sequence ID" value="NZ_QOUX01000036.1"/>
</dbReference>
<dbReference type="EMBL" id="QOUX01000036">
    <property type="protein sequence ID" value="RXJ00887.1"/>
    <property type="molecule type" value="Genomic_DNA"/>
</dbReference>
<sequence length="476" mass="52924">MNQSKRPLYDALVSFSNEAPISFHVPGHKNGTVFSNDAQSLYRSLLAIDVTELSGLDDLHNPTGIIKEAEDLACNLFKSKHCFFLVGGSTVGNLAMIMATCHQGDTVLVQRNSHKSVLNGLRLAKVNPVFIEPSFDHNAQVATCIDEASLIETIKKYPNSRALIITRPNYYGYTNQIDRVVQVAHEHNIVVLVDEAHGAHFGHPSNLLPNSAIHYGADLVVQSAHKTLPAMTMGSFLHFNSGIVDINKVRHYLQLFQSSSPSYPLLASLDLARYFLAELSETELKDTLASIKLFKSHLSNIPQLKVVENAEYDMDPLKVTVQSSCELSGYQLQKLLEEEAIYTELADQNNVLFVMPLIIKNDLQGVCQRIKNKLKNLAVVNAKAKVTPKIINKTSSLALTYEEMEVLEVETVRLENSIGRIVSEAIIPYPPGIPLLISGEKIENKHIDELIELKQAGAYFQGTNIFDEGLKVFKYR</sequence>
<dbReference type="InterPro" id="IPR015421">
    <property type="entry name" value="PyrdxlP-dep_Trfase_major"/>
</dbReference>
<organism evidence="8 9">
    <name type="scientific">Anaerobacillus alkaliphilus</name>
    <dbReference type="NCBI Taxonomy" id="1548597"/>
    <lineage>
        <taxon>Bacteria</taxon>
        <taxon>Bacillati</taxon>
        <taxon>Bacillota</taxon>
        <taxon>Bacilli</taxon>
        <taxon>Bacillales</taxon>
        <taxon>Bacillaceae</taxon>
        <taxon>Anaerobacillus</taxon>
    </lineage>
</organism>
<evidence type="ECO:0000256" key="1">
    <source>
        <dbReference type="ARBA" id="ARBA00001933"/>
    </source>
</evidence>
<dbReference type="CDD" id="cd00615">
    <property type="entry name" value="Orn_deC_like"/>
    <property type="match status" value="1"/>
</dbReference>
<dbReference type="Proteomes" id="UP000290649">
    <property type="component" value="Unassembled WGS sequence"/>
</dbReference>
<dbReference type="PANTHER" id="PTHR43277">
    <property type="entry name" value="ARGININE DECARBOXYLASE"/>
    <property type="match status" value="1"/>
</dbReference>
<dbReference type="InterPro" id="IPR052357">
    <property type="entry name" value="Orn_Lys_Arg_decarboxylase-I"/>
</dbReference>
<reference evidence="8 9" key="1">
    <citation type="journal article" date="2019" name="Int. J. Syst. Evol. Microbiol.">
        <title>Anaerobacillus alkaliphilus sp. nov., a novel alkaliphilic and moderately halophilic bacterium.</title>
        <authorList>
            <person name="Borsodi A.K."/>
            <person name="Aszalos J.M."/>
            <person name="Bihari P."/>
            <person name="Nagy I."/>
            <person name="Schumann P."/>
            <person name="Sproer C."/>
            <person name="Kovacs A.L."/>
            <person name="Boka K."/>
            <person name="Dobosy P."/>
            <person name="Ovari M."/>
            <person name="Szili-Kovacs T."/>
            <person name="Toth E."/>
        </authorList>
    </citation>
    <scope>NUCLEOTIDE SEQUENCE [LARGE SCALE GENOMIC DNA]</scope>
    <source>
        <strain evidence="8 9">B16-10</strain>
    </source>
</reference>
<comment type="similarity">
    <text evidence="2">Belongs to the Orn/Lys/Arg decarboxylase class-I family.</text>
</comment>
<evidence type="ECO:0000256" key="4">
    <source>
        <dbReference type="ARBA" id="ARBA00022898"/>
    </source>
</evidence>
<comment type="cofactor">
    <cofactor evidence="1">
        <name>pyridoxal 5'-phosphate</name>
        <dbReference type="ChEBI" id="CHEBI:597326"/>
    </cofactor>
</comment>
<keyword evidence="3" id="KW-0210">Decarboxylase</keyword>
<feature type="domain" description="Orn/Lys/Arg decarboxylase C-terminal" evidence="7">
    <location>
        <begin position="362"/>
        <end position="448"/>
    </location>
</feature>
<dbReference type="Gene3D" id="3.40.640.10">
    <property type="entry name" value="Type I PLP-dependent aspartate aminotransferase-like (Major domain)"/>
    <property type="match status" value="1"/>
</dbReference>
<evidence type="ECO:0000256" key="5">
    <source>
        <dbReference type="ARBA" id="ARBA00023239"/>
    </source>
</evidence>
<accession>A0A4Q0VSG9</accession>
<dbReference type="InterPro" id="IPR036633">
    <property type="entry name" value="Prn/Lys/Arg_de-COase_C_sf"/>
</dbReference>
<evidence type="ECO:0000256" key="2">
    <source>
        <dbReference type="ARBA" id="ARBA00010671"/>
    </source>
</evidence>
<evidence type="ECO:0000259" key="7">
    <source>
        <dbReference type="Pfam" id="PF03711"/>
    </source>
</evidence>
<keyword evidence="9" id="KW-1185">Reference proteome</keyword>
<dbReference type="Pfam" id="PF03711">
    <property type="entry name" value="OKR_DC_1_C"/>
    <property type="match status" value="1"/>
</dbReference>
<dbReference type="SUPFAM" id="SSF55904">
    <property type="entry name" value="Ornithine decarboxylase C-terminal domain"/>
    <property type="match status" value="1"/>
</dbReference>
<dbReference type="Pfam" id="PF01276">
    <property type="entry name" value="OKR_DC_1"/>
    <property type="match status" value="1"/>
</dbReference>
<dbReference type="OrthoDB" id="9815233at2"/>
<keyword evidence="8" id="KW-0032">Aminotransferase</keyword>
<proteinExistence type="inferred from homology"/>
<dbReference type="InterPro" id="IPR015424">
    <property type="entry name" value="PyrdxlP-dep_Trfase"/>
</dbReference>
<evidence type="ECO:0000256" key="3">
    <source>
        <dbReference type="ARBA" id="ARBA00022793"/>
    </source>
</evidence>
<keyword evidence="8" id="KW-0808">Transferase</keyword>
<keyword evidence="4" id="KW-0663">Pyridoxal phosphate</keyword>
<comment type="caution">
    <text evidence="8">The sequence shown here is derived from an EMBL/GenBank/DDBJ whole genome shotgun (WGS) entry which is preliminary data.</text>
</comment>
<feature type="domain" description="Orn/Lys/Arg decarboxylases family 1 pyridoxal-P attachment site" evidence="6">
    <location>
        <begin position="7"/>
        <end position="304"/>
    </location>
</feature>
<dbReference type="InterPro" id="IPR000310">
    <property type="entry name" value="Orn/Lys/Arg_deCO2ase_major_dom"/>
</dbReference>
<dbReference type="GO" id="GO:0008483">
    <property type="term" value="F:transaminase activity"/>
    <property type="evidence" value="ECO:0007669"/>
    <property type="project" value="UniProtKB-KW"/>
</dbReference>
<dbReference type="PANTHER" id="PTHR43277:SF3">
    <property type="entry name" value="DECARBOXYLASE, PUTATIVE-RELATED"/>
    <property type="match status" value="1"/>
</dbReference>
<gene>
    <name evidence="8" type="ORF">DS745_10815</name>
</gene>
<dbReference type="AlphaFoldDB" id="A0A4Q0VSG9"/>
<evidence type="ECO:0000313" key="8">
    <source>
        <dbReference type="EMBL" id="RXJ00887.1"/>
    </source>
</evidence>
<dbReference type="InterPro" id="IPR008286">
    <property type="entry name" value="Prn/Lys/Arg_de-COase_C"/>
</dbReference>
<dbReference type="Gene3D" id="3.90.100.10">
    <property type="entry name" value="Orn/Lys/Arg decarboxylase, C-terminal domain"/>
    <property type="match status" value="1"/>
</dbReference>
<evidence type="ECO:0000313" key="9">
    <source>
        <dbReference type="Proteomes" id="UP000290649"/>
    </source>
</evidence>
<dbReference type="GO" id="GO:0016831">
    <property type="term" value="F:carboxy-lyase activity"/>
    <property type="evidence" value="ECO:0007669"/>
    <property type="project" value="UniProtKB-KW"/>
</dbReference>
<name>A0A4Q0VSG9_9BACI</name>
<evidence type="ECO:0000259" key="6">
    <source>
        <dbReference type="Pfam" id="PF01276"/>
    </source>
</evidence>